<accession>A0A1T4XJT0</accession>
<proteinExistence type="predicted"/>
<protein>
    <submittedName>
        <fullName evidence="2">Energy-coupling factor transport system substrate-specific component</fullName>
    </submittedName>
</protein>
<keyword evidence="1" id="KW-0812">Transmembrane</keyword>
<name>A0A1T4XJT0_9MICO</name>
<keyword evidence="1" id="KW-1133">Transmembrane helix</keyword>
<feature type="transmembrane region" description="Helical" evidence="1">
    <location>
        <begin position="62"/>
        <end position="79"/>
    </location>
</feature>
<evidence type="ECO:0000256" key="1">
    <source>
        <dbReference type="SAM" id="Phobius"/>
    </source>
</evidence>
<feature type="transmembrane region" description="Helical" evidence="1">
    <location>
        <begin position="150"/>
        <end position="173"/>
    </location>
</feature>
<dbReference type="InterPro" id="IPR017195">
    <property type="entry name" value="ABC_thiamin-permease_prd"/>
</dbReference>
<sequence length="188" mass="19469">MRNVSTRLLLTCAAIGVAGGLVFALNAWVGGTVAALAPLFYGFTIGVYFLPGVVAQYVIRRGGVAILTAAIAGLVTAPLQPLGFWATLIAIAIGAFQELPFLVAKYRRWNTWLFIVGGIVAGIVCAAGMYRTLAKDSLDAASGAILMTGYFVAPIVFTAIAVLLGAALVRTGVARGLRAERARATPAA</sequence>
<reference evidence="3" key="1">
    <citation type="submission" date="2017-02" db="EMBL/GenBank/DDBJ databases">
        <authorList>
            <person name="Varghese N."/>
            <person name="Submissions S."/>
        </authorList>
    </citation>
    <scope>NUCLEOTIDE SEQUENCE [LARGE SCALE GENOMIC DNA]</scope>
    <source>
        <strain evidence="3">VKM Ac-2052</strain>
    </source>
</reference>
<evidence type="ECO:0000313" key="2">
    <source>
        <dbReference type="EMBL" id="SKA89819.1"/>
    </source>
</evidence>
<feature type="transmembrane region" description="Helical" evidence="1">
    <location>
        <begin position="111"/>
        <end position="130"/>
    </location>
</feature>
<keyword evidence="1" id="KW-0472">Membrane</keyword>
<organism evidence="2 3">
    <name type="scientific">Agreia bicolorata</name>
    <dbReference type="NCBI Taxonomy" id="110935"/>
    <lineage>
        <taxon>Bacteria</taxon>
        <taxon>Bacillati</taxon>
        <taxon>Actinomycetota</taxon>
        <taxon>Actinomycetes</taxon>
        <taxon>Micrococcales</taxon>
        <taxon>Microbacteriaceae</taxon>
        <taxon>Agreia</taxon>
    </lineage>
</organism>
<dbReference type="Proteomes" id="UP000189735">
    <property type="component" value="Unassembled WGS sequence"/>
</dbReference>
<dbReference type="RefSeq" id="WP_078713758.1">
    <property type="nucleotide sequence ID" value="NZ_FUYG01000003.1"/>
</dbReference>
<dbReference type="AlphaFoldDB" id="A0A1T4XJT0"/>
<dbReference type="Pfam" id="PF09819">
    <property type="entry name" value="ABC_cobalt"/>
    <property type="match status" value="1"/>
</dbReference>
<feature type="transmembrane region" description="Helical" evidence="1">
    <location>
        <begin position="34"/>
        <end position="55"/>
    </location>
</feature>
<feature type="transmembrane region" description="Helical" evidence="1">
    <location>
        <begin position="85"/>
        <end position="104"/>
    </location>
</feature>
<dbReference type="EMBL" id="FUYG01000003">
    <property type="protein sequence ID" value="SKA89819.1"/>
    <property type="molecule type" value="Genomic_DNA"/>
</dbReference>
<evidence type="ECO:0000313" key="3">
    <source>
        <dbReference type="Proteomes" id="UP000189735"/>
    </source>
</evidence>
<gene>
    <name evidence="2" type="ORF">SAMN06295879_1231</name>
</gene>